<dbReference type="PANTHER" id="PTHR47338">
    <property type="entry name" value="ZN(II)2CYS6 TRANSCRIPTION FACTOR (EUROFUNG)-RELATED"/>
    <property type="match status" value="1"/>
</dbReference>
<name>A0A2B7XX79_9EURO</name>
<evidence type="ECO:0000256" key="4">
    <source>
        <dbReference type="ARBA" id="ARBA00023125"/>
    </source>
</evidence>
<dbReference type="EMBL" id="PDNB01000041">
    <property type="protein sequence ID" value="PGH13816.1"/>
    <property type="molecule type" value="Genomic_DNA"/>
</dbReference>
<dbReference type="InterPro" id="IPR036864">
    <property type="entry name" value="Zn2-C6_fun-type_DNA-bd_sf"/>
</dbReference>
<protein>
    <recommendedName>
        <fullName evidence="7">Zn(2)-C6 fungal-type domain-containing protein</fullName>
    </recommendedName>
</protein>
<dbReference type="GO" id="GO:0008270">
    <property type="term" value="F:zinc ion binding"/>
    <property type="evidence" value="ECO:0007669"/>
    <property type="project" value="InterPro"/>
</dbReference>
<keyword evidence="4" id="KW-0238">DNA-binding</keyword>
<dbReference type="PROSITE" id="PS00463">
    <property type="entry name" value="ZN2_CY6_FUNGAL_1"/>
    <property type="match status" value="1"/>
</dbReference>
<feature type="domain" description="Zn(2)-C6 fungal-type" evidence="7">
    <location>
        <begin position="12"/>
        <end position="42"/>
    </location>
</feature>
<evidence type="ECO:0000256" key="1">
    <source>
        <dbReference type="ARBA" id="ARBA00004123"/>
    </source>
</evidence>
<dbReference type="PANTHER" id="PTHR47338:SF3">
    <property type="entry name" value="C6 FINGER DOMAIN TRANSCRIPTION FACTOR DBAA-RELATED"/>
    <property type="match status" value="1"/>
</dbReference>
<evidence type="ECO:0000313" key="8">
    <source>
        <dbReference type="EMBL" id="PGH13816.1"/>
    </source>
</evidence>
<dbReference type="GO" id="GO:0000981">
    <property type="term" value="F:DNA-binding transcription factor activity, RNA polymerase II-specific"/>
    <property type="evidence" value="ECO:0007669"/>
    <property type="project" value="InterPro"/>
</dbReference>
<dbReference type="Pfam" id="PF04082">
    <property type="entry name" value="Fungal_trans"/>
    <property type="match status" value="1"/>
</dbReference>
<dbReference type="GO" id="GO:0005634">
    <property type="term" value="C:nucleus"/>
    <property type="evidence" value="ECO:0007669"/>
    <property type="project" value="UniProtKB-SubCell"/>
</dbReference>
<dbReference type="SMART" id="SM00066">
    <property type="entry name" value="GAL4"/>
    <property type="match status" value="1"/>
</dbReference>
<gene>
    <name evidence="8" type="ORF">AJ79_03384</name>
</gene>
<sequence>MAAVSRQQPRLACEECRRRKARCDRVRPQCGACSKSGIVCVMVDKQHQRGPKKGQIEALRNHVATLERQLLNQQGVTERELGCTSNAADMAENFSQEQTSGMISDYEVEHRDHGSNQSASLLMGSFTWDNDTLDMANITPPRSTCPDSTGYPSSPRFSERLQSSSLQALSKQHTPIATPSIWGTWHFRSDESRPLYFDRVHVVAPILHMRRYFSWASQEHTTPARECLRSAMRTMAAAVSAGFHSFCDGLYAETRSMLDMMDALEPATTQLEQIQAGLLLAHYEFMRMHERQAMVTAGRAFRLVQMSRLYDIDGSTTEDTFSEVEERRRTFLAGLCF</sequence>
<evidence type="ECO:0000256" key="2">
    <source>
        <dbReference type="ARBA" id="ARBA00022723"/>
    </source>
</evidence>
<organism evidence="8 9">
    <name type="scientific">Helicocarpus griseus UAMH5409</name>
    <dbReference type="NCBI Taxonomy" id="1447875"/>
    <lineage>
        <taxon>Eukaryota</taxon>
        <taxon>Fungi</taxon>
        <taxon>Dikarya</taxon>
        <taxon>Ascomycota</taxon>
        <taxon>Pezizomycotina</taxon>
        <taxon>Eurotiomycetes</taxon>
        <taxon>Eurotiomycetidae</taxon>
        <taxon>Onygenales</taxon>
        <taxon>Ajellomycetaceae</taxon>
        <taxon>Helicocarpus</taxon>
    </lineage>
</organism>
<dbReference type="InterPro" id="IPR050815">
    <property type="entry name" value="TF_fung"/>
</dbReference>
<keyword evidence="2" id="KW-0479">Metal-binding</keyword>
<keyword evidence="6" id="KW-0539">Nucleus</keyword>
<dbReference type="STRING" id="1447875.A0A2B7XX79"/>
<keyword evidence="9" id="KW-1185">Reference proteome</keyword>
<dbReference type="GO" id="GO:0006351">
    <property type="term" value="P:DNA-templated transcription"/>
    <property type="evidence" value="ECO:0007669"/>
    <property type="project" value="InterPro"/>
</dbReference>
<accession>A0A2B7XX79</accession>
<dbReference type="InterPro" id="IPR001138">
    <property type="entry name" value="Zn2Cys6_DnaBD"/>
</dbReference>
<dbReference type="AlphaFoldDB" id="A0A2B7XX79"/>
<dbReference type="SUPFAM" id="SSF57701">
    <property type="entry name" value="Zn2/Cys6 DNA-binding domain"/>
    <property type="match status" value="1"/>
</dbReference>
<comment type="subcellular location">
    <subcellularLocation>
        <location evidence="1">Nucleus</location>
    </subcellularLocation>
</comment>
<evidence type="ECO:0000256" key="3">
    <source>
        <dbReference type="ARBA" id="ARBA00023015"/>
    </source>
</evidence>
<dbReference type="InterPro" id="IPR007219">
    <property type="entry name" value="XnlR_reg_dom"/>
</dbReference>
<evidence type="ECO:0000313" key="9">
    <source>
        <dbReference type="Proteomes" id="UP000223968"/>
    </source>
</evidence>
<evidence type="ECO:0000256" key="5">
    <source>
        <dbReference type="ARBA" id="ARBA00023163"/>
    </source>
</evidence>
<keyword evidence="3" id="KW-0805">Transcription regulation</keyword>
<comment type="caution">
    <text evidence="8">The sequence shown here is derived from an EMBL/GenBank/DDBJ whole genome shotgun (WGS) entry which is preliminary data.</text>
</comment>
<dbReference type="Proteomes" id="UP000223968">
    <property type="component" value="Unassembled WGS sequence"/>
</dbReference>
<dbReference type="CDD" id="cd00067">
    <property type="entry name" value="GAL4"/>
    <property type="match status" value="1"/>
</dbReference>
<keyword evidence="5" id="KW-0804">Transcription</keyword>
<dbReference type="OrthoDB" id="3037908at2759"/>
<dbReference type="PROSITE" id="PS50048">
    <property type="entry name" value="ZN2_CY6_FUNGAL_2"/>
    <property type="match status" value="1"/>
</dbReference>
<dbReference type="Pfam" id="PF00172">
    <property type="entry name" value="Zn_clus"/>
    <property type="match status" value="1"/>
</dbReference>
<evidence type="ECO:0000256" key="6">
    <source>
        <dbReference type="ARBA" id="ARBA00023242"/>
    </source>
</evidence>
<dbReference type="GO" id="GO:0003677">
    <property type="term" value="F:DNA binding"/>
    <property type="evidence" value="ECO:0007669"/>
    <property type="project" value="UniProtKB-KW"/>
</dbReference>
<dbReference type="Gene3D" id="4.10.240.10">
    <property type="entry name" value="Zn(2)-C6 fungal-type DNA-binding domain"/>
    <property type="match status" value="1"/>
</dbReference>
<proteinExistence type="predicted"/>
<reference evidence="8 9" key="1">
    <citation type="submission" date="2017-10" db="EMBL/GenBank/DDBJ databases">
        <title>Comparative genomics in systemic dimorphic fungi from Ajellomycetaceae.</title>
        <authorList>
            <person name="Munoz J.F."/>
            <person name="Mcewen J.G."/>
            <person name="Clay O.K."/>
            <person name="Cuomo C.A."/>
        </authorList>
    </citation>
    <scope>NUCLEOTIDE SEQUENCE [LARGE SCALE GENOMIC DNA]</scope>
    <source>
        <strain evidence="8 9">UAMH5409</strain>
    </source>
</reference>
<dbReference type="CDD" id="cd12148">
    <property type="entry name" value="fungal_TF_MHR"/>
    <property type="match status" value="1"/>
</dbReference>
<evidence type="ECO:0000259" key="7">
    <source>
        <dbReference type="PROSITE" id="PS50048"/>
    </source>
</evidence>